<gene>
    <name evidence="2" type="ORF">B0I36DRAFT_326731</name>
</gene>
<comment type="caution">
    <text evidence="2">The sequence shown here is derived from an EMBL/GenBank/DDBJ whole genome shotgun (WGS) entry which is preliminary data.</text>
</comment>
<evidence type="ECO:0000313" key="2">
    <source>
        <dbReference type="EMBL" id="KAH7027245.1"/>
    </source>
</evidence>
<dbReference type="RefSeq" id="XP_046010044.1">
    <property type="nucleotide sequence ID" value="XM_046154369.1"/>
</dbReference>
<feature type="region of interest" description="Disordered" evidence="1">
    <location>
        <begin position="115"/>
        <end position="240"/>
    </location>
</feature>
<dbReference type="AlphaFoldDB" id="A0A9P8Y443"/>
<evidence type="ECO:0000256" key="1">
    <source>
        <dbReference type="SAM" id="MobiDB-lite"/>
    </source>
</evidence>
<proteinExistence type="predicted"/>
<feature type="region of interest" description="Disordered" evidence="1">
    <location>
        <begin position="279"/>
        <end position="338"/>
    </location>
</feature>
<accession>A0A9P8Y443</accession>
<feature type="compositionally biased region" description="Acidic residues" evidence="1">
    <location>
        <begin position="379"/>
        <end position="388"/>
    </location>
</feature>
<protein>
    <submittedName>
        <fullName evidence="2">Uncharacterized protein</fullName>
    </submittedName>
</protein>
<feature type="compositionally biased region" description="Polar residues" evidence="1">
    <location>
        <begin position="433"/>
        <end position="442"/>
    </location>
</feature>
<dbReference type="GeneID" id="70183915"/>
<evidence type="ECO:0000313" key="3">
    <source>
        <dbReference type="Proteomes" id="UP000756346"/>
    </source>
</evidence>
<feature type="compositionally biased region" description="Low complexity" evidence="1">
    <location>
        <begin position="132"/>
        <end position="142"/>
    </location>
</feature>
<reference evidence="2" key="1">
    <citation type="journal article" date="2021" name="Nat. Commun.">
        <title>Genetic determinants of endophytism in the Arabidopsis root mycobiome.</title>
        <authorList>
            <person name="Mesny F."/>
            <person name="Miyauchi S."/>
            <person name="Thiergart T."/>
            <person name="Pickel B."/>
            <person name="Atanasova L."/>
            <person name="Karlsson M."/>
            <person name="Huettel B."/>
            <person name="Barry K.W."/>
            <person name="Haridas S."/>
            <person name="Chen C."/>
            <person name="Bauer D."/>
            <person name="Andreopoulos W."/>
            <person name="Pangilinan J."/>
            <person name="LaButti K."/>
            <person name="Riley R."/>
            <person name="Lipzen A."/>
            <person name="Clum A."/>
            <person name="Drula E."/>
            <person name="Henrissat B."/>
            <person name="Kohler A."/>
            <person name="Grigoriev I.V."/>
            <person name="Martin F.M."/>
            <person name="Hacquard S."/>
        </authorList>
    </citation>
    <scope>NUCLEOTIDE SEQUENCE</scope>
    <source>
        <strain evidence="2">MPI-CAGE-CH-0230</strain>
    </source>
</reference>
<feature type="region of interest" description="Disordered" evidence="1">
    <location>
        <begin position="28"/>
        <end position="86"/>
    </location>
</feature>
<feature type="compositionally biased region" description="Basic residues" evidence="1">
    <location>
        <begin position="283"/>
        <end position="294"/>
    </location>
</feature>
<feature type="compositionally biased region" description="Pro residues" evidence="1">
    <location>
        <begin position="121"/>
        <end position="131"/>
    </location>
</feature>
<feature type="compositionally biased region" description="Basic residues" evidence="1">
    <location>
        <begin position="216"/>
        <end position="227"/>
    </location>
</feature>
<feature type="compositionally biased region" description="Basic and acidic residues" evidence="1">
    <location>
        <begin position="171"/>
        <end position="182"/>
    </location>
</feature>
<feature type="region of interest" description="Disordered" evidence="1">
    <location>
        <begin position="359"/>
        <end position="442"/>
    </location>
</feature>
<feature type="compositionally biased region" description="Low complexity" evidence="1">
    <location>
        <begin position="403"/>
        <end position="432"/>
    </location>
</feature>
<keyword evidence="3" id="KW-1185">Reference proteome</keyword>
<name>A0A9P8Y443_9PEZI</name>
<sequence>MPNVVERGTPIEIKDSDEHLVAGRGALSTTTQILPPNRPSFNQAALSDRRPYASQPVPSAYARPRIVTPIPPPVIPTSSTSSVYLSRPNVIEIESSVSSDSKEDSDVVVISKSEAIAPMQASPPPELPPLIPLEVKAAAPSPLSSPSPAPAQGQHMTQDNRELESRDDEPQEKHCDSPEHYNEPLLPPAASSFGQKEPQVATEPQPAQQSPEPTRKKAKRGKKRRRSSMFAEQAAPDVSVGVGVRLDRAMIMARKQFLSSLSRFHGQRAVSDQAVYRAEHHGLSKKAQKKRRRSSQQQEPLGGSFHLAGNTSSLARGEKRRHHDDADEGQDDGINGRITPAADTSYFCTRTMLADAAAQLASSHSPHKLKNKKRKLSHDDDDYDDASVQDDAKFSITRGNGLPPQSSSSATNNNNNIPSSSHPSLISPPTTSRPSSAGSRGV</sequence>
<organism evidence="2 3">
    <name type="scientific">Microdochium trichocladiopsis</name>
    <dbReference type="NCBI Taxonomy" id="1682393"/>
    <lineage>
        <taxon>Eukaryota</taxon>
        <taxon>Fungi</taxon>
        <taxon>Dikarya</taxon>
        <taxon>Ascomycota</taxon>
        <taxon>Pezizomycotina</taxon>
        <taxon>Sordariomycetes</taxon>
        <taxon>Xylariomycetidae</taxon>
        <taxon>Xylariales</taxon>
        <taxon>Microdochiaceae</taxon>
        <taxon>Microdochium</taxon>
    </lineage>
</organism>
<feature type="compositionally biased region" description="Basic residues" evidence="1">
    <location>
        <begin position="365"/>
        <end position="376"/>
    </location>
</feature>
<dbReference type="EMBL" id="JAGTJQ010000007">
    <property type="protein sequence ID" value="KAH7027245.1"/>
    <property type="molecule type" value="Genomic_DNA"/>
</dbReference>
<feature type="compositionally biased region" description="Polar residues" evidence="1">
    <location>
        <begin position="28"/>
        <end position="45"/>
    </location>
</feature>
<dbReference type="Proteomes" id="UP000756346">
    <property type="component" value="Unassembled WGS sequence"/>
</dbReference>